<reference evidence="2" key="1">
    <citation type="submission" date="2025-08" db="UniProtKB">
        <authorList>
            <consortium name="RefSeq"/>
        </authorList>
    </citation>
    <scope>IDENTIFICATION</scope>
</reference>
<evidence type="ECO:0000313" key="1">
    <source>
        <dbReference type="Proteomes" id="UP000504615"/>
    </source>
</evidence>
<sequence length="193" mass="22921">MTLNQIKRFEHLNDISINVYGIKEKEILPIRLTDKKMEKHANILYVQNPRDDNAGHFEYIKDLSRLVSSQINKKEHKKYFCDRCLHYFSSSEKLQSNTTDCEKKQCAIRLPSEDDKWLEFKNHTNKERLPFVIYTDLECVLGWRTEPAEKEERRTLISSTRYLVSDTTCKAHTTMRYRYIDFAAKTALRSFGN</sequence>
<dbReference type="PANTHER" id="PTHR31511:SF12">
    <property type="entry name" value="RHO TERMINATION FACTOR N-TERMINAL DOMAIN-CONTAINING PROTEIN"/>
    <property type="match status" value="1"/>
</dbReference>
<organism evidence="1 2">
    <name type="scientific">Pogonomyrmex barbatus</name>
    <name type="common">red harvester ant</name>
    <dbReference type="NCBI Taxonomy" id="144034"/>
    <lineage>
        <taxon>Eukaryota</taxon>
        <taxon>Metazoa</taxon>
        <taxon>Ecdysozoa</taxon>
        <taxon>Arthropoda</taxon>
        <taxon>Hexapoda</taxon>
        <taxon>Insecta</taxon>
        <taxon>Pterygota</taxon>
        <taxon>Neoptera</taxon>
        <taxon>Endopterygota</taxon>
        <taxon>Hymenoptera</taxon>
        <taxon>Apocrita</taxon>
        <taxon>Aculeata</taxon>
        <taxon>Formicoidea</taxon>
        <taxon>Formicidae</taxon>
        <taxon>Myrmicinae</taxon>
        <taxon>Pogonomyrmex</taxon>
    </lineage>
</organism>
<dbReference type="RefSeq" id="XP_025073986.1">
    <property type="nucleotide sequence ID" value="XM_025218201.1"/>
</dbReference>
<gene>
    <name evidence="2" type="primary">LOC112552598</name>
</gene>
<evidence type="ECO:0000313" key="2">
    <source>
        <dbReference type="RefSeq" id="XP_025073986.1"/>
    </source>
</evidence>
<dbReference type="OrthoDB" id="7612145at2759"/>
<dbReference type="Proteomes" id="UP000504615">
    <property type="component" value="Unplaced"/>
</dbReference>
<dbReference type="PANTHER" id="PTHR31511">
    <property type="entry name" value="PROTEIN CBG23764"/>
    <property type="match status" value="1"/>
</dbReference>
<protein>
    <submittedName>
        <fullName evidence="2">Uncharacterized protein LOC112552598</fullName>
    </submittedName>
</protein>
<name>A0A8N1S5G9_9HYME</name>
<accession>A0A8N1S5G9</accession>
<dbReference type="AlphaFoldDB" id="A0A8N1S5G9"/>
<dbReference type="GeneID" id="112552598"/>
<proteinExistence type="predicted"/>
<keyword evidence="1" id="KW-1185">Reference proteome</keyword>